<keyword evidence="2" id="KW-0808">Transferase</keyword>
<dbReference type="Proteomes" id="UP000198337">
    <property type="component" value="Unassembled WGS sequence"/>
</dbReference>
<dbReference type="Pfam" id="PF00535">
    <property type="entry name" value="Glycos_transf_2"/>
    <property type="match status" value="1"/>
</dbReference>
<protein>
    <submittedName>
        <fullName evidence="2">Glycosyl transferase family 2</fullName>
    </submittedName>
</protein>
<dbReference type="Gene3D" id="3.90.550.10">
    <property type="entry name" value="Spore Coat Polysaccharide Biosynthesis Protein SpsA, Chain A"/>
    <property type="match status" value="1"/>
</dbReference>
<proteinExistence type="predicted"/>
<dbReference type="InterPro" id="IPR029044">
    <property type="entry name" value="Nucleotide-diphossugar_trans"/>
</dbReference>
<dbReference type="CDD" id="cd00761">
    <property type="entry name" value="Glyco_tranf_GTA_type"/>
    <property type="match status" value="1"/>
</dbReference>
<evidence type="ECO:0000313" key="2">
    <source>
        <dbReference type="EMBL" id="SNR66961.1"/>
    </source>
</evidence>
<dbReference type="RefSeq" id="WP_089261671.1">
    <property type="nucleotide sequence ID" value="NZ_FZNV01000005.1"/>
</dbReference>
<dbReference type="GO" id="GO:0016740">
    <property type="term" value="F:transferase activity"/>
    <property type="evidence" value="ECO:0007669"/>
    <property type="project" value="UniProtKB-KW"/>
</dbReference>
<sequence>MISIIIPLYNKEQSIEKTISSVLCQSYTNFELLIVDDGSTDKSVAVVNGITDERIRLIEKDNGGVSSTRNTGVHAAKYEWISFLDADDVWHIDFLKNIVEVIEEQKEVQVITTDYETRTSNGDVIKSYVAHKKGYVDFFAVSNEIGFHILNMSAFCVRKSTLIQTGLFSTCISHGEDMEVFEKLARKHKIYLIDKVLSYYIQDAENRASYNLPNPKKTRVYQVDTIEILSRHEEKYQKDRILVYLHEYFVQGKLKYLLQLYTKHSNFVSMGDITSYVFKRLRFKVLKN</sequence>
<accession>A0ABY1SJW8</accession>
<evidence type="ECO:0000313" key="3">
    <source>
        <dbReference type="Proteomes" id="UP000198337"/>
    </source>
</evidence>
<reference evidence="2 3" key="1">
    <citation type="submission" date="2017-06" db="EMBL/GenBank/DDBJ databases">
        <authorList>
            <person name="Varghese N."/>
            <person name="Submissions S."/>
        </authorList>
    </citation>
    <scope>NUCLEOTIDE SEQUENCE [LARGE SCALE GENOMIC DNA]</scope>
    <source>
        <strain evidence="2 3">DSM 19840</strain>
    </source>
</reference>
<comment type="caution">
    <text evidence="2">The sequence shown here is derived from an EMBL/GenBank/DDBJ whole genome shotgun (WGS) entry which is preliminary data.</text>
</comment>
<dbReference type="InterPro" id="IPR001173">
    <property type="entry name" value="Glyco_trans_2-like"/>
</dbReference>
<evidence type="ECO:0000259" key="1">
    <source>
        <dbReference type="Pfam" id="PF00535"/>
    </source>
</evidence>
<feature type="domain" description="Glycosyltransferase 2-like" evidence="1">
    <location>
        <begin position="3"/>
        <end position="120"/>
    </location>
</feature>
<dbReference type="EMBL" id="FZNV01000005">
    <property type="protein sequence ID" value="SNR66961.1"/>
    <property type="molecule type" value="Genomic_DNA"/>
</dbReference>
<gene>
    <name evidence="2" type="ORF">SAMN04488009_3080</name>
</gene>
<dbReference type="PANTHER" id="PTHR43685:SF2">
    <property type="entry name" value="GLYCOSYLTRANSFERASE 2-LIKE DOMAIN-CONTAINING PROTEIN"/>
    <property type="match status" value="1"/>
</dbReference>
<keyword evidence="3" id="KW-1185">Reference proteome</keyword>
<dbReference type="InterPro" id="IPR050834">
    <property type="entry name" value="Glycosyltransf_2"/>
</dbReference>
<dbReference type="SUPFAM" id="SSF53448">
    <property type="entry name" value="Nucleotide-diphospho-sugar transferases"/>
    <property type="match status" value="1"/>
</dbReference>
<organism evidence="2 3">
    <name type="scientific">Maribacter sedimenticola</name>
    <dbReference type="NCBI Taxonomy" id="228956"/>
    <lineage>
        <taxon>Bacteria</taxon>
        <taxon>Pseudomonadati</taxon>
        <taxon>Bacteroidota</taxon>
        <taxon>Flavobacteriia</taxon>
        <taxon>Flavobacteriales</taxon>
        <taxon>Flavobacteriaceae</taxon>
        <taxon>Maribacter</taxon>
    </lineage>
</organism>
<name>A0ABY1SJW8_9FLAO</name>
<dbReference type="PANTHER" id="PTHR43685">
    <property type="entry name" value="GLYCOSYLTRANSFERASE"/>
    <property type="match status" value="1"/>
</dbReference>